<evidence type="ECO:0000313" key="2">
    <source>
        <dbReference type="EMBL" id="KAG5269740.1"/>
    </source>
</evidence>
<reference evidence="2" key="1">
    <citation type="submission" date="2020-10" db="EMBL/GenBank/DDBJ databases">
        <title>Chromosome-scale genome assembly of the Allis shad, Alosa alosa.</title>
        <authorList>
            <person name="Margot Z."/>
            <person name="Christophe K."/>
            <person name="Cabau C."/>
            <person name="Louis A."/>
            <person name="Berthelot C."/>
            <person name="Parey E."/>
            <person name="Roest Crollius H."/>
            <person name="Montfort J."/>
            <person name="Robinson-Rechavi M."/>
            <person name="Bucao C."/>
            <person name="Bouchez O."/>
            <person name="Gislard M."/>
            <person name="Lluch J."/>
            <person name="Milhes M."/>
            <person name="Lampietro C."/>
            <person name="Lopez Roques C."/>
            <person name="Donnadieu C."/>
            <person name="Braasch I."/>
            <person name="Desvignes T."/>
            <person name="Postlethwait J."/>
            <person name="Bobe J."/>
            <person name="Guiguen Y."/>
        </authorList>
    </citation>
    <scope>NUCLEOTIDE SEQUENCE</scope>
    <source>
        <strain evidence="2">M-15738</strain>
        <tissue evidence="2">Blood</tissue>
    </source>
</reference>
<sequence>LRSRKTTDILSPTCEVVSVNANCTGNCTLLSWELSANLTDGNGTGIARITVRQGSGTLNTTVVTGVDGLNVTLATYRSSCCSEEVELVAVDAVGNVGVCSRSIRASSSTAEPPTTAPVATTMAPTTPPITAPTTSMHTESMTSQITAANSTSGGQSSLASPCSFWFSLIPFSLINILTH</sequence>
<accession>A0AAV6G4H3</accession>
<feature type="region of interest" description="Disordered" evidence="1">
    <location>
        <begin position="106"/>
        <end position="150"/>
    </location>
</feature>
<protein>
    <submittedName>
        <fullName evidence="2">Uncharacterized protein</fullName>
    </submittedName>
</protein>
<gene>
    <name evidence="2" type="ORF">AALO_G00205570</name>
</gene>
<keyword evidence="3" id="KW-1185">Reference proteome</keyword>
<name>A0AAV6G4H3_9TELE</name>
<proteinExistence type="predicted"/>
<evidence type="ECO:0000256" key="1">
    <source>
        <dbReference type="SAM" id="MobiDB-lite"/>
    </source>
</evidence>
<comment type="caution">
    <text evidence="2">The sequence shown here is derived from an EMBL/GenBank/DDBJ whole genome shotgun (WGS) entry which is preliminary data.</text>
</comment>
<dbReference type="Proteomes" id="UP000823561">
    <property type="component" value="Chromosome 15"/>
</dbReference>
<dbReference type="EMBL" id="JADWDJ010000015">
    <property type="protein sequence ID" value="KAG5269740.1"/>
    <property type="molecule type" value="Genomic_DNA"/>
</dbReference>
<evidence type="ECO:0000313" key="3">
    <source>
        <dbReference type="Proteomes" id="UP000823561"/>
    </source>
</evidence>
<organism evidence="2 3">
    <name type="scientific">Alosa alosa</name>
    <name type="common">allis shad</name>
    <dbReference type="NCBI Taxonomy" id="278164"/>
    <lineage>
        <taxon>Eukaryota</taxon>
        <taxon>Metazoa</taxon>
        <taxon>Chordata</taxon>
        <taxon>Craniata</taxon>
        <taxon>Vertebrata</taxon>
        <taxon>Euteleostomi</taxon>
        <taxon>Actinopterygii</taxon>
        <taxon>Neopterygii</taxon>
        <taxon>Teleostei</taxon>
        <taxon>Clupei</taxon>
        <taxon>Clupeiformes</taxon>
        <taxon>Clupeoidei</taxon>
        <taxon>Clupeidae</taxon>
        <taxon>Alosa</taxon>
    </lineage>
</organism>
<feature type="compositionally biased region" description="Low complexity" evidence="1">
    <location>
        <begin position="106"/>
        <end position="124"/>
    </location>
</feature>
<feature type="non-terminal residue" evidence="2">
    <location>
        <position position="1"/>
    </location>
</feature>
<dbReference type="AlphaFoldDB" id="A0AAV6G4H3"/>
<feature type="compositionally biased region" description="Polar residues" evidence="1">
    <location>
        <begin position="136"/>
        <end position="150"/>
    </location>
</feature>